<dbReference type="Proteomes" id="UP000006408">
    <property type="component" value="Unassembled WGS sequence"/>
</dbReference>
<dbReference type="EMBL" id="ABYS02000004">
    <property type="protein sequence ID" value="EEP21641.1"/>
    <property type="molecule type" value="Genomic_DNA"/>
</dbReference>
<sequence>MSLSKRVTGLRRFAKAAVAVCASLGLVFAVGGCGAASAGESKTLYFWNGLVGDDGPAMQRIIKEYNKHSEYKVVFQPMNGNDLTTKIYSVMQTGKNIPDLIIADQFQTAVLQSQGLLNTMDDWQKVAPELKESNFLPATWKGVTIGGKTYGIPLYLYQMAIYYNKELVKKYNLQYILDDGYVTIDEIKSLKGKLPKDVYGLTYGNLPWAFMSLLYGAGGTLENDMDDLTKDAWRKPMQKLKDAYDTGVVAPMDVDGEQAFGSGKAVFAQLGTWAQGNMSDTLGADKIAEANTLQYDADNPVNFFYQCNWMQLKDPHRSAAKSAAAADFVNYVYEHWMDWAEVGSISPAYRDLNNPEYQKLIQASFTNGKKERDAIKTSNYLYGGYATAGWGTYNDIVYGNVGLEEGLKTLDLMAQGQIEIQEES</sequence>
<dbReference type="Gene3D" id="3.40.190.10">
    <property type="entry name" value="Periplasmic binding protein-like II"/>
    <property type="match status" value="1"/>
</dbReference>
<feature type="chain" id="PRO_5038485136" evidence="4">
    <location>
        <begin position="39"/>
        <end position="424"/>
    </location>
</feature>
<dbReference type="HOGENOM" id="CLU_031285_10_0_11"/>
<dbReference type="PANTHER" id="PTHR30061">
    <property type="entry name" value="MALTOSE-BINDING PERIPLASMIC PROTEIN"/>
    <property type="match status" value="1"/>
</dbReference>
<dbReference type="GO" id="GO:0055052">
    <property type="term" value="C:ATP-binding cassette (ABC) transporter complex, substrate-binding subunit-containing"/>
    <property type="evidence" value="ECO:0007669"/>
    <property type="project" value="TreeGrafter"/>
</dbReference>
<evidence type="ECO:0000313" key="5">
    <source>
        <dbReference type="EMBL" id="EEP21641.1"/>
    </source>
</evidence>
<dbReference type="KEGG" id="bang:BBAG_0907"/>
<evidence type="ECO:0000256" key="2">
    <source>
        <dbReference type="ARBA" id="ARBA00022448"/>
    </source>
</evidence>
<dbReference type="Pfam" id="PF13416">
    <property type="entry name" value="SBP_bac_8"/>
    <property type="match status" value="1"/>
</dbReference>
<dbReference type="InterPro" id="IPR006059">
    <property type="entry name" value="SBP"/>
</dbReference>
<comment type="caution">
    <text evidence="5">The sequence shown here is derived from an EMBL/GenBank/DDBJ whole genome shotgun (WGS) entry which is preliminary data.</text>
</comment>
<accession>C4FFB0</accession>
<feature type="signal peptide" evidence="4">
    <location>
        <begin position="1"/>
        <end position="38"/>
    </location>
</feature>
<comment type="similarity">
    <text evidence="1">Belongs to the bacterial solute-binding protein 1 family.</text>
</comment>
<dbReference type="GO" id="GO:0015768">
    <property type="term" value="P:maltose transport"/>
    <property type="evidence" value="ECO:0007669"/>
    <property type="project" value="TreeGrafter"/>
</dbReference>
<dbReference type="PROSITE" id="PS51257">
    <property type="entry name" value="PROKAR_LIPOPROTEIN"/>
    <property type="match status" value="1"/>
</dbReference>
<dbReference type="AlphaFoldDB" id="C4FFB0"/>
<dbReference type="SUPFAM" id="SSF53850">
    <property type="entry name" value="Periplasmic binding protein-like II"/>
    <property type="match status" value="1"/>
</dbReference>
<dbReference type="PANTHER" id="PTHR30061:SF50">
    <property type="entry name" value="MALTOSE_MALTODEXTRIN-BINDING PERIPLASMIC PROTEIN"/>
    <property type="match status" value="1"/>
</dbReference>
<dbReference type="PATRIC" id="fig|518635.17.peg.935"/>
<dbReference type="GeneID" id="42865249"/>
<evidence type="ECO:0000256" key="4">
    <source>
        <dbReference type="SAM" id="SignalP"/>
    </source>
</evidence>
<dbReference type="GO" id="GO:0042956">
    <property type="term" value="P:maltodextrin transmembrane transport"/>
    <property type="evidence" value="ECO:0007669"/>
    <property type="project" value="TreeGrafter"/>
</dbReference>
<evidence type="ECO:0000256" key="3">
    <source>
        <dbReference type="ARBA" id="ARBA00022729"/>
    </source>
</evidence>
<keyword evidence="3 4" id="KW-0732">Signal</keyword>
<dbReference type="eggNOG" id="COG2182">
    <property type="taxonomic scope" value="Bacteria"/>
</dbReference>
<proteinExistence type="inferred from homology"/>
<protein>
    <submittedName>
        <fullName evidence="5">ABC transporter, solute-binding protein</fullName>
    </submittedName>
</protein>
<keyword evidence="2" id="KW-0813">Transport</keyword>
<gene>
    <name evidence="5" type="ORF">BIFANG_03010</name>
</gene>
<name>C4FFB0_9BIFI</name>
<dbReference type="GO" id="GO:1901982">
    <property type="term" value="F:maltose binding"/>
    <property type="evidence" value="ECO:0007669"/>
    <property type="project" value="TreeGrafter"/>
</dbReference>
<evidence type="ECO:0000313" key="6">
    <source>
        <dbReference type="Proteomes" id="UP000006408"/>
    </source>
</evidence>
<dbReference type="RefSeq" id="WP_003826547.1">
    <property type="nucleotide sequence ID" value="NZ_AP012322.1"/>
</dbReference>
<organism evidence="5 6">
    <name type="scientific">Bifidobacterium angulatum DSM 20098 = JCM 7096</name>
    <dbReference type="NCBI Taxonomy" id="518635"/>
    <lineage>
        <taxon>Bacteria</taxon>
        <taxon>Bacillati</taxon>
        <taxon>Actinomycetota</taxon>
        <taxon>Actinomycetes</taxon>
        <taxon>Bifidobacteriales</taxon>
        <taxon>Bifidobacteriaceae</taxon>
        <taxon>Bifidobacterium</taxon>
    </lineage>
</organism>
<reference evidence="5" key="1">
    <citation type="submission" date="2009-04" db="EMBL/GenBank/DDBJ databases">
        <authorList>
            <person name="Weinstock G."/>
            <person name="Sodergren E."/>
            <person name="Clifton S."/>
            <person name="Fulton L."/>
            <person name="Fulton B."/>
            <person name="Courtney L."/>
            <person name="Fronick C."/>
            <person name="Harrison M."/>
            <person name="Strong C."/>
            <person name="Farmer C."/>
            <person name="Delahaunty K."/>
            <person name="Markovic C."/>
            <person name="Hall O."/>
            <person name="Minx P."/>
            <person name="Tomlinson C."/>
            <person name="Mitreva M."/>
            <person name="Nelson J."/>
            <person name="Hou S."/>
            <person name="Wollam A."/>
            <person name="Pepin K.H."/>
            <person name="Johnson M."/>
            <person name="Bhonagiri V."/>
            <person name="Nash W.E."/>
            <person name="Warren W."/>
            <person name="Chinwalla A."/>
            <person name="Mardis E.R."/>
            <person name="Wilson R.K."/>
        </authorList>
    </citation>
    <scope>NUCLEOTIDE SEQUENCE [LARGE SCALE GENOMIC DNA]</scope>
    <source>
        <strain evidence="5">DSM 20098</strain>
    </source>
</reference>
<keyword evidence="6" id="KW-1185">Reference proteome</keyword>
<evidence type="ECO:0000256" key="1">
    <source>
        <dbReference type="ARBA" id="ARBA00008520"/>
    </source>
</evidence>